<keyword evidence="3" id="KW-1185">Reference proteome</keyword>
<sequence length="54" mass="5982">MFKKDDGKDQEDRGGVALSTETYAVNTQGTEKQANEEIGCVIFIGLYEQPLKTN</sequence>
<organism evidence="2 3">
    <name type="scientific">Oceanobacillus kimchii</name>
    <dbReference type="NCBI Taxonomy" id="746691"/>
    <lineage>
        <taxon>Bacteria</taxon>
        <taxon>Bacillati</taxon>
        <taxon>Bacillota</taxon>
        <taxon>Bacilli</taxon>
        <taxon>Bacillales</taxon>
        <taxon>Bacillaceae</taxon>
        <taxon>Oceanobacillus</taxon>
    </lineage>
</organism>
<gene>
    <name evidence="2" type="ORF">MACH08_32080</name>
</gene>
<evidence type="ECO:0000313" key="3">
    <source>
        <dbReference type="Proteomes" id="UP001275436"/>
    </source>
</evidence>
<name>A0ABQ5TNT8_9BACI</name>
<evidence type="ECO:0000256" key="1">
    <source>
        <dbReference type="SAM" id="MobiDB-lite"/>
    </source>
</evidence>
<accession>A0ABQ5TNT8</accession>
<reference evidence="2 3" key="1">
    <citation type="submission" date="2023-02" db="EMBL/GenBank/DDBJ databases">
        <title>Oceanobacillus kimchii IFOP_LL358 isolated form Alexandrium catenella lab strain.</title>
        <authorList>
            <person name="Gajardo G."/>
            <person name="Ueki S."/>
            <person name="Maruyama F."/>
        </authorList>
    </citation>
    <scope>NUCLEOTIDE SEQUENCE [LARGE SCALE GENOMIC DNA]</scope>
    <source>
        <strain evidence="2 3">IFOP_LL358</strain>
    </source>
</reference>
<comment type="caution">
    <text evidence="2">The sequence shown here is derived from an EMBL/GenBank/DDBJ whole genome shotgun (WGS) entry which is preliminary data.</text>
</comment>
<evidence type="ECO:0000313" key="2">
    <source>
        <dbReference type="EMBL" id="GLO67424.1"/>
    </source>
</evidence>
<proteinExistence type="predicted"/>
<dbReference type="Proteomes" id="UP001275436">
    <property type="component" value="Unassembled WGS sequence"/>
</dbReference>
<feature type="region of interest" description="Disordered" evidence="1">
    <location>
        <begin position="1"/>
        <end position="21"/>
    </location>
</feature>
<dbReference type="EMBL" id="BSKO01000001">
    <property type="protein sequence ID" value="GLO67424.1"/>
    <property type="molecule type" value="Genomic_DNA"/>
</dbReference>
<protein>
    <submittedName>
        <fullName evidence="2">Uncharacterized protein</fullName>
    </submittedName>
</protein>
<feature type="compositionally biased region" description="Basic and acidic residues" evidence="1">
    <location>
        <begin position="1"/>
        <end position="14"/>
    </location>
</feature>